<gene>
    <name evidence="1" type="ORF">PACILC2_10740</name>
</gene>
<reference evidence="1 2" key="1">
    <citation type="submission" date="2021-04" db="EMBL/GenBank/DDBJ databases">
        <title>Draft genome sequence of Paenibacillus cisolokensis, LC2-13A.</title>
        <authorList>
            <person name="Uke A."/>
            <person name="Chhe C."/>
            <person name="Baramee S."/>
            <person name="Kosugi A."/>
        </authorList>
    </citation>
    <scope>NUCLEOTIDE SEQUENCE [LARGE SCALE GENOMIC DNA]</scope>
    <source>
        <strain evidence="1 2">LC2-13A</strain>
    </source>
</reference>
<evidence type="ECO:0000313" key="1">
    <source>
        <dbReference type="EMBL" id="GIQ62506.1"/>
    </source>
</evidence>
<sequence>MLGNGQYLGLYTRLILGELPKFAFVPDMEKAFHLMRNETPSGFIDDHKGKSDDGRPGYRFAPMRFDEFV</sequence>
<evidence type="ECO:0000313" key="2">
    <source>
        <dbReference type="Proteomes" id="UP000680304"/>
    </source>
</evidence>
<protein>
    <submittedName>
        <fullName evidence="1">Uncharacterized protein</fullName>
    </submittedName>
</protein>
<accession>A0ABQ4N3H2</accession>
<name>A0ABQ4N3H2_9BACL</name>
<dbReference type="Proteomes" id="UP000680304">
    <property type="component" value="Unassembled WGS sequence"/>
</dbReference>
<comment type="caution">
    <text evidence="1">The sequence shown here is derived from an EMBL/GenBank/DDBJ whole genome shotgun (WGS) entry which is preliminary data.</text>
</comment>
<keyword evidence="2" id="KW-1185">Reference proteome</keyword>
<dbReference type="EMBL" id="BOVJ01000034">
    <property type="protein sequence ID" value="GIQ62506.1"/>
    <property type="molecule type" value="Genomic_DNA"/>
</dbReference>
<proteinExistence type="predicted"/>
<organism evidence="1 2">
    <name type="scientific">Paenibacillus cisolokensis</name>
    <dbReference type="NCBI Taxonomy" id="1658519"/>
    <lineage>
        <taxon>Bacteria</taxon>
        <taxon>Bacillati</taxon>
        <taxon>Bacillota</taxon>
        <taxon>Bacilli</taxon>
        <taxon>Bacillales</taxon>
        <taxon>Paenibacillaceae</taxon>
        <taxon>Paenibacillus</taxon>
    </lineage>
</organism>